<dbReference type="PANTHER" id="PTHR43591">
    <property type="entry name" value="METHYLTRANSFERASE"/>
    <property type="match status" value="1"/>
</dbReference>
<organism evidence="2 3">
    <name type="scientific">Paractinoplanes globisporus</name>
    <dbReference type="NCBI Taxonomy" id="113565"/>
    <lineage>
        <taxon>Bacteria</taxon>
        <taxon>Bacillati</taxon>
        <taxon>Actinomycetota</taxon>
        <taxon>Actinomycetes</taxon>
        <taxon>Micromonosporales</taxon>
        <taxon>Micromonosporaceae</taxon>
        <taxon>Paractinoplanes</taxon>
    </lineage>
</organism>
<comment type="caution">
    <text evidence="2">The sequence shown here is derived from an EMBL/GenBank/DDBJ whole genome shotgun (WGS) entry which is preliminary data.</text>
</comment>
<keyword evidence="3" id="KW-1185">Reference proteome</keyword>
<dbReference type="Gene3D" id="3.40.50.150">
    <property type="entry name" value="Vaccinia Virus protein VP39"/>
    <property type="match status" value="1"/>
</dbReference>
<gene>
    <name evidence="2" type="ORF">ACFY35_07980</name>
</gene>
<dbReference type="EMBL" id="JBIAZU010000001">
    <property type="protein sequence ID" value="MFF5289361.1"/>
    <property type="molecule type" value="Genomic_DNA"/>
</dbReference>
<evidence type="ECO:0000313" key="3">
    <source>
        <dbReference type="Proteomes" id="UP001602245"/>
    </source>
</evidence>
<proteinExistence type="predicted"/>
<dbReference type="EC" id="2.1.1.-" evidence="2"/>
<dbReference type="GO" id="GO:0032259">
    <property type="term" value="P:methylation"/>
    <property type="evidence" value="ECO:0007669"/>
    <property type="project" value="UniProtKB-KW"/>
</dbReference>
<feature type="domain" description="Methyltransferase type 11" evidence="1">
    <location>
        <begin position="53"/>
        <end position="143"/>
    </location>
</feature>
<evidence type="ECO:0000313" key="2">
    <source>
        <dbReference type="EMBL" id="MFF5289361.1"/>
    </source>
</evidence>
<dbReference type="PANTHER" id="PTHR43591:SF24">
    <property type="entry name" value="2-METHOXY-6-POLYPRENYL-1,4-BENZOQUINOL METHYLASE, MITOCHONDRIAL"/>
    <property type="match status" value="1"/>
</dbReference>
<dbReference type="SUPFAM" id="SSF53335">
    <property type="entry name" value="S-adenosyl-L-methionine-dependent methyltransferases"/>
    <property type="match status" value="1"/>
</dbReference>
<dbReference type="RefSeq" id="WP_020509699.1">
    <property type="nucleotide sequence ID" value="NZ_JBIAZU010000001.1"/>
</dbReference>
<name>A0ABW6W7S5_9ACTN</name>
<sequence length="273" mass="28498">MGTQVDPDAFNAFEAAGWEKRAPTYHRLLLPITRQVVEPLLDAAAVGPGSRVLDVGSGPGYVAAAAFTRGASAVGVDVAPAMVALARTLHPSVEFVDGDAEHLQFADDSFDVVVANFAILHLGRPEQAAAEFARVLAPGGKVALSTWDVPAASRMPGVFYDAVQEVGAAPPPDLPTGPPFYRFADEAEFVGLLNAAGFVDASVSTVAFTYHYVGDLFDALVGGTVRTRSLVITQPEATQARIRAALDRLTAEYAADGGFDLPTSVKVASATAK</sequence>
<dbReference type="Pfam" id="PF08241">
    <property type="entry name" value="Methyltransf_11"/>
    <property type="match status" value="1"/>
</dbReference>
<keyword evidence="2" id="KW-0489">Methyltransferase</keyword>
<evidence type="ECO:0000259" key="1">
    <source>
        <dbReference type="Pfam" id="PF08241"/>
    </source>
</evidence>
<dbReference type="InterPro" id="IPR013216">
    <property type="entry name" value="Methyltransf_11"/>
</dbReference>
<keyword evidence="2" id="KW-0808">Transferase</keyword>
<dbReference type="CDD" id="cd02440">
    <property type="entry name" value="AdoMet_MTases"/>
    <property type="match status" value="1"/>
</dbReference>
<dbReference type="InterPro" id="IPR029063">
    <property type="entry name" value="SAM-dependent_MTases_sf"/>
</dbReference>
<dbReference type="Proteomes" id="UP001602245">
    <property type="component" value="Unassembled WGS sequence"/>
</dbReference>
<protein>
    <submittedName>
        <fullName evidence="2">Class I SAM-dependent methyltransferase</fullName>
        <ecNumber evidence="2">2.1.1.-</ecNumber>
    </submittedName>
</protein>
<reference evidence="2 3" key="1">
    <citation type="submission" date="2024-10" db="EMBL/GenBank/DDBJ databases">
        <title>The Natural Products Discovery Center: Release of the First 8490 Sequenced Strains for Exploring Actinobacteria Biosynthetic Diversity.</title>
        <authorList>
            <person name="Kalkreuter E."/>
            <person name="Kautsar S.A."/>
            <person name="Yang D."/>
            <person name="Bader C.D."/>
            <person name="Teijaro C.N."/>
            <person name="Fluegel L."/>
            <person name="Davis C.M."/>
            <person name="Simpson J.R."/>
            <person name="Lauterbach L."/>
            <person name="Steele A.D."/>
            <person name="Gui C."/>
            <person name="Meng S."/>
            <person name="Li G."/>
            <person name="Viehrig K."/>
            <person name="Ye F."/>
            <person name="Su P."/>
            <person name="Kiefer A.F."/>
            <person name="Nichols A."/>
            <person name="Cepeda A.J."/>
            <person name="Yan W."/>
            <person name="Fan B."/>
            <person name="Jiang Y."/>
            <person name="Adhikari A."/>
            <person name="Zheng C.-J."/>
            <person name="Schuster L."/>
            <person name="Cowan T.M."/>
            <person name="Smanski M.J."/>
            <person name="Chevrette M.G."/>
            <person name="De Carvalho L.P.S."/>
            <person name="Shen B."/>
        </authorList>
    </citation>
    <scope>NUCLEOTIDE SEQUENCE [LARGE SCALE GENOMIC DNA]</scope>
    <source>
        <strain evidence="2 3">NPDC000087</strain>
    </source>
</reference>
<accession>A0ABW6W7S5</accession>
<dbReference type="GO" id="GO:0008168">
    <property type="term" value="F:methyltransferase activity"/>
    <property type="evidence" value="ECO:0007669"/>
    <property type="project" value="UniProtKB-KW"/>
</dbReference>